<feature type="domain" description="YjiS-like" evidence="1">
    <location>
        <begin position="27"/>
        <end position="54"/>
    </location>
</feature>
<dbReference type="AlphaFoldDB" id="A0A2W2ARG5"/>
<evidence type="ECO:0000313" key="3">
    <source>
        <dbReference type="Proteomes" id="UP000248795"/>
    </source>
</evidence>
<comment type="caution">
    <text evidence="2">The sequence shown here is derived from an EMBL/GenBank/DDBJ whole genome shotgun (WGS) entry which is preliminary data.</text>
</comment>
<dbReference type="EMBL" id="QKVK01000018">
    <property type="protein sequence ID" value="PZF75070.1"/>
    <property type="molecule type" value="Genomic_DNA"/>
</dbReference>
<organism evidence="2 3">
    <name type="scientific">Aestuariivirga litoralis</name>
    <dbReference type="NCBI Taxonomy" id="2650924"/>
    <lineage>
        <taxon>Bacteria</taxon>
        <taxon>Pseudomonadati</taxon>
        <taxon>Pseudomonadota</taxon>
        <taxon>Alphaproteobacteria</taxon>
        <taxon>Hyphomicrobiales</taxon>
        <taxon>Aestuariivirgaceae</taxon>
        <taxon>Aestuariivirga</taxon>
    </lineage>
</organism>
<dbReference type="InterPro" id="IPR009506">
    <property type="entry name" value="YjiS-like"/>
</dbReference>
<gene>
    <name evidence="2" type="ORF">DK847_20265</name>
</gene>
<sequence length="61" mass="6959">MTTTTITTTLPLARRLTRGLASLLAPARRRRALAEISELDDHLLRDIGLSRIDVDAMRRMW</sequence>
<protein>
    <submittedName>
        <fullName evidence="2">DUF1127 domain-containing protein</fullName>
    </submittedName>
</protein>
<evidence type="ECO:0000313" key="2">
    <source>
        <dbReference type="EMBL" id="PZF75070.1"/>
    </source>
</evidence>
<reference evidence="3" key="1">
    <citation type="submission" date="2018-06" db="EMBL/GenBank/DDBJ databases">
        <title>Aestuariibacter litoralis strain KCTC 52945T.</title>
        <authorList>
            <person name="Li X."/>
            <person name="Salam N."/>
            <person name="Li J.-L."/>
            <person name="Chen Y.-M."/>
            <person name="Yang Z.-W."/>
            <person name="Zhang L.-Y."/>
            <person name="Han M.-X."/>
            <person name="Xiao M."/>
            <person name="Li W.-J."/>
        </authorList>
    </citation>
    <scope>NUCLEOTIDE SEQUENCE [LARGE SCALE GENOMIC DNA]</scope>
    <source>
        <strain evidence="3">KCTC 52945</strain>
    </source>
</reference>
<evidence type="ECO:0000259" key="1">
    <source>
        <dbReference type="Pfam" id="PF06568"/>
    </source>
</evidence>
<name>A0A2W2ARG5_9HYPH</name>
<dbReference type="RefSeq" id="WP_111200367.1">
    <property type="nucleotide sequence ID" value="NZ_QKVK01000018.1"/>
</dbReference>
<keyword evidence="3" id="KW-1185">Reference proteome</keyword>
<accession>A0A2W2ARG5</accession>
<proteinExistence type="predicted"/>
<dbReference type="Proteomes" id="UP000248795">
    <property type="component" value="Unassembled WGS sequence"/>
</dbReference>
<dbReference type="Pfam" id="PF06568">
    <property type="entry name" value="YjiS-like"/>
    <property type="match status" value="1"/>
</dbReference>